<feature type="domain" description="Amine oxidase" evidence="6">
    <location>
        <begin position="12"/>
        <end position="484"/>
    </location>
</feature>
<dbReference type="RefSeq" id="WP_395416612.1">
    <property type="nucleotide sequence ID" value="NZ_JBIPKE010000014.1"/>
</dbReference>
<dbReference type="EC" id="1.3.99.27" evidence="7"/>
<dbReference type="InterPro" id="IPR014105">
    <property type="entry name" value="Carotenoid/retinoid_OxRdtase"/>
</dbReference>
<dbReference type="Pfam" id="PF01593">
    <property type="entry name" value="Amino_oxidase"/>
    <property type="match status" value="1"/>
</dbReference>
<comment type="similarity">
    <text evidence="2 5">Belongs to the carotenoid/retinoid oxidoreductase family.</text>
</comment>
<dbReference type="PANTHER" id="PTHR43734:SF7">
    <property type="entry name" value="4,4'-DIAPONEUROSPORENE OXYGENASE"/>
    <property type="match status" value="1"/>
</dbReference>
<dbReference type="InterPro" id="IPR002937">
    <property type="entry name" value="Amino_oxidase"/>
</dbReference>
<evidence type="ECO:0000256" key="2">
    <source>
        <dbReference type="ARBA" id="ARBA00006046"/>
    </source>
</evidence>
<dbReference type="InterPro" id="IPR036188">
    <property type="entry name" value="FAD/NAD-bd_sf"/>
</dbReference>
<reference evidence="7 8" key="1">
    <citation type="journal article" date="2013" name="Int. J. Syst. Evol. Microbiol.">
        <title>Marinoscillum luteum sp. nov., isolated from marine sediment.</title>
        <authorList>
            <person name="Cha I.T."/>
            <person name="Park S.J."/>
            <person name="Kim S.J."/>
            <person name="Kim J.G."/>
            <person name="Jung M.Y."/>
            <person name="Shin K.S."/>
            <person name="Kwon K.K."/>
            <person name="Yang S.H."/>
            <person name="Seo Y.S."/>
            <person name="Rhee S.K."/>
        </authorList>
    </citation>
    <scope>NUCLEOTIDE SEQUENCE [LARGE SCALE GENOMIC DNA]</scope>
    <source>
        <strain evidence="7 8">KCTC 23939</strain>
    </source>
</reference>
<comment type="caution">
    <text evidence="7">The sequence shown here is derived from an EMBL/GenBank/DDBJ whole genome shotgun (WGS) entry which is preliminary data.</text>
</comment>
<evidence type="ECO:0000256" key="3">
    <source>
        <dbReference type="ARBA" id="ARBA00022746"/>
    </source>
</evidence>
<protein>
    <submittedName>
        <fullName evidence="7">1-hydroxycarotenoid 3,4-desaturase CrtD</fullName>
        <ecNumber evidence="7">1.3.99.27</ecNumber>
    </submittedName>
</protein>
<dbReference type="PRINTS" id="PR00419">
    <property type="entry name" value="ADXRDTASE"/>
</dbReference>
<keyword evidence="8" id="KW-1185">Reference proteome</keyword>
<dbReference type="NCBIfam" id="NF042421">
    <property type="entry name" value="hydcarot_desat_CrtD"/>
    <property type="match status" value="1"/>
</dbReference>
<evidence type="ECO:0000256" key="5">
    <source>
        <dbReference type="RuleBase" id="RU362075"/>
    </source>
</evidence>
<keyword evidence="4 5" id="KW-0560">Oxidoreductase</keyword>
<dbReference type="NCBIfam" id="TIGR02734">
    <property type="entry name" value="crtI_fam"/>
    <property type="match status" value="1"/>
</dbReference>
<evidence type="ECO:0000259" key="6">
    <source>
        <dbReference type="Pfam" id="PF01593"/>
    </source>
</evidence>
<dbReference type="Gene3D" id="3.50.50.60">
    <property type="entry name" value="FAD/NAD(P)-binding domain"/>
    <property type="match status" value="2"/>
</dbReference>
<name>A0ABW7N6F7_9BACT</name>
<evidence type="ECO:0000256" key="1">
    <source>
        <dbReference type="ARBA" id="ARBA00004829"/>
    </source>
</evidence>
<evidence type="ECO:0000313" key="8">
    <source>
        <dbReference type="Proteomes" id="UP001610063"/>
    </source>
</evidence>
<sequence length="487" mass="54564">MSYKVGIIGSGVAGLASAIRLAIAGHHVEVFEANAYPGGKLSEIKLGAYRFDAGPSLLTLPSLIDELFELAGENPAQYFTYQKLEINCEYFFPDGVNISAHADQEKLIEEIIQNTAERPENVRKALTKSQLLYEHLSELFMFSSLQDPKTFVSRHAFKAYRKLHRLGFFQTMNGANASTFDDPRITQMFNRYATYNGSSPYKTPATMNIIPHLEMSLGAYFPAGGMHSITLALYSLAKRLGVIFHFNQPVERILIEKGHVKGLMTGGLSLDFDRLVSNMDIVNSYRKLMPDLKAPKFLLNQPKSSSALIFYWGIGKKFSQLDLHNILFSRDYKAEFEHIFQRGAIFNDPTVYINITSRYQPSDAPEHGENWFTMINVPNNQSQNWEELITEARKNILDKITATLGEDIAPLIEVEEILDPRTIESKTSSAQGALYGNSSNNLFAAFLRHANKSRRVKGLYFCGGSVHPGGGIPMSLSSAKLVAKYFR</sequence>
<gene>
    <name evidence="7" type="primary">crtD</name>
    <name evidence="7" type="ORF">ACHKAR_06185</name>
</gene>
<dbReference type="GO" id="GO:0016491">
    <property type="term" value="F:oxidoreductase activity"/>
    <property type="evidence" value="ECO:0007669"/>
    <property type="project" value="UniProtKB-KW"/>
</dbReference>
<proteinExistence type="inferred from homology"/>
<evidence type="ECO:0000256" key="4">
    <source>
        <dbReference type="ARBA" id="ARBA00023002"/>
    </source>
</evidence>
<accession>A0ABW7N6F7</accession>
<dbReference type="EMBL" id="JBIPKE010000014">
    <property type="protein sequence ID" value="MFH6983017.1"/>
    <property type="molecule type" value="Genomic_DNA"/>
</dbReference>
<dbReference type="Proteomes" id="UP001610063">
    <property type="component" value="Unassembled WGS sequence"/>
</dbReference>
<evidence type="ECO:0000313" key="7">
    <source>
        <dbReference type="EMBL" id="MFH6983017.1"/>
    </source>
</evidence>
<comment type="pathway">
    <text evidence="1 5">Carotenoid biosynthesis.</text>
</comment>
<dbReference type="InterPro" id="IPR054840">
    <property type="entry name" value="hydcarot_desat_CrtD"/>
</dbReference>
<dbReference type="SUPFAM" id="SSF51905">
    <property type="entry name" value="FAD/NAD(P)-binding domain"/>
    <property type="match status" value="1"/>
</dbReference>
<organism evidence="7 8">
    <name type="scientific">Marinoscillum luteum</name>
    <dbReference type="NCBI Taxonomy" id="861051"/>
    <lineage>
        <taxon>Bacteria</taxon>
        <taxon>Pseudomonadati</taxon>
        <taxon>Bacteroidota</taxon>
        <taxon>Cytophagia</taxon>
        <taxon>Cytophagales</taxon>
        <taxon>Reichenbachiellaceae</taxon>
        <taxon>Marinoscillum</taxon>
    </lineage>
</organism>
<dbReference type="PANTHER" id="PTHR43734">
    <property type="entry name" value="PHYTOENE DESATURASE"/>
    <property type="match status" value="1"/>
</dbReference>
<keyword evidence="3 5" id="KW-0125">Carotenoid biosynthesis</keyword>